<evidence type="ECO:0000256" key="5">
    <source>
        <dbReference type="ARBA" id="ARBA00038359"/>
    </source>
</evidence>
<feature type="compositionally biased region" description="Basic and acidic residues" evidence="6">
    <location>
        <begin position="309"/>
        <end position="326"/>
    </location>
</feature>
<keyword evidence="4 7" id="KW-0472">Membrane</keyword>
<dbReference type="InterPro" id="IPR049326">
    <property type="entry name" value="Rhodopsin_dom_fungi"/>
</dbReference>
<comment type="subcellular location">
    <subcellularLocation>
        <location evidence="1">Membrane</location>
        <topology evidence="1">Multi-pass membrane protein</topology>
    </subcellularLocation>
</comment>
<name>A0A0D7BA96_9AGAR</name>
<feature type="domain" description="Rhodopsin" evidence="8">
    <location>
        <begin position="43"/>
        <end position="260"/>
    </location>
</feature>
<dbReference type="STRING" id="1314674.A0A0D7BA96"/>
<evidence type="ECO:0000259" key="8">
    <source>
        <dbReference type="Pfam" id="PF20684"/>
    </source>
</evidence>
<evidence type="ECO:0000256" key="4">
    <source>
        <dbReference type="ARBA" id="ARBA00023136"/>
    </source>
</evidence>
<feature type="transmembrane region" description="Helical" evidence="7">
    <location>
        <begin position="208"/>
        <end position="230"/>
    </location>
</feature>
<keyword evidence="10" id="KW-1185">Reference proteome</keyword>
<proteinExistence type="inferred from homology"/>
<feature type="transmembrane region" description="Helical" evidence="7">
    <location>
        <begin position="57"/>
        <end position="78"/>
    </location>
</feature>
<dbReference type="OrthoDB" id="3229610at2759"/>
<feature type="transmembrane region" description="Helical" evidence="7">
    <location>
        <begin position="179"/>
        <end position="196"/>
    </location>
</feature>
<gene>
    <name evidence="9" type="ORF">CYLTODRAFT_455350</name>
</gene>
<accession>A0A0D7BA96</accession>
<dbReference type="GO" id="GO:0016020">
    <property type="term" value="C:membrane"/>
    <property type="evidence" value="ECO:0007669"/>
    <property type="project" value="UniProtKB-SubCell"/>
</dbReference>
<feature type="transmembrane region" description="Helical" evidence="7">
    <location>
        <begin position="242"/>
        <end position="264"/>
    </location>
</feature>
<reference evidence="9 10" key="1">
    <citation type="journal article" date="2015" name="Fungal Genet. Biol.">
        <title>Evolution of novel wood decay mechanisms in Agaricales revealed by the genome sequences of Fistulina hepatica and Cylindrobasidium torrendii.</title>
        <authorList>
            <person name="Floudas D."/>
            <person name="Held B.W."/>
            <person name="Riley R."/>
            <person name="Nagy L.G."/>
            <person name="Koehler G."/>
            <person name="Ransdell A.S."/>
            <person name="Younus H."/>
            <person name="Chow J."/>
            <person name="Chiniquy J."/>
            <person name="Lipzen A."/>
            <person name="Tritt A."/>
            <person name="Sun H."/>
            <person name="Haridas S."/>
            <person name="LaButti K."/>
            <person name="Ohm R.A."/>
            <person name="Kues U."/>
            <person name="Blanchette R.A."/>
            <person name="Grigoriev I.V."/>
            <person name="Minto R.E."/>
            <person name="Hibbett D.S."/>
        </authorList>
    </citation>
    <scope>NUCLEOTIDE SEQUENCE [LARGE SCALE GENOMIC DNA]</scope>
    <source>
        <strain evidence="9 10">FP15055 ss-10</strain>
    </source>
</reference>
<dbReference type="InterPro" id="IPR052337">
    <property type="entry name" value="SAT4-like"/>
</dbReference>
<dbReference type="PANTHER" id="PTHR33048">
    <property type="entry name" value="PTH11-LIKE INTEGRAL MEMBRANE PROTEIN (AFU_ORTHOLOGUE AFUA_5G11245)"/>
    <property type="match status" value="1"/>
</dbReference>
<evidence type="ECO:0000256" key="3">
    <source>
        <dbReference type="ARBA" id="ARBA00022989"/>
    </source>
</evidence>
<evidence type="ECO:0000313" key="9">
    <source>
        <dbReference type="EMBL" id="KIY66436.1"/>
    </source>
</evidence>
<sequence>MQPSQLHSFSRATSSAVDDEMHRKIFVSAAVGMTIAACTTVARVVARFRRFGLDDALAVAGLASLIITAVAGALYYKIDEHSTVPQTSRVALYYIFAVTFDVTIWISRLSIMVNIIRLGSYQRRLYITAALFVIALLILVAQVFWVCEPQNRHNHWKSDLLPQCVLGRSVAITQVTTDVFADVILVIVPLLLLRYLQSEKAKAQKLRLTVSFGVGGLTTIVSIVHAVYLLQGTQISIVVSNVEMSVSVIICNFAVLAAAIHNLWNKCFPAKTGPEHTTMQFETNPARPPTHSGWLNSTASDLSSVHYEVGKETDGTDSTELRERGKASQGSHQPMGSQWPETNQVAVHLEAHRSTESVLRA</sequence>
<evidence type="ECO:0000256" key="6">
    <source>
        <dbReference type="SAM" id="MobiDB-lite"/>
    </source>
</evidence>
<organism evidence="9 10">
    <name type="scientific">Cylindrobasidium torrendii FP15055 ss-10</name>
    <dbReference type="NCBI Taxonomy" id="1314674"/>
    <lineage>
        <taxon>Eukaryota</taxon>
        <taxon>Fungi</taxon>
        <taxon>Dikarya</taxon>
        <taxon>Basidiomycota</taxon>
        <taxon>Agaricomycotina</taxon>
        <taxon>Agaricomycetes</taxon>
        <taxon>Agaricomycetidae</taxon>
        <taxon>Agaricales</taxon>
        <taxon>Marasmiineae</taxon>
        <taxon>Physalacriaceae</taxon>
        <taxon>Cylindrobasidium</taxon>
    </lineage>
</organism>
<evidence type="ECO:0000256" key="1">
    <source>
        <dbReference type="ARBA" id="ARBA00004141"/>
    </source>
</evidence>
<feature type="transmembrane region" description="Helical" evidence="7">
    <location>
        <begin position="25"/>
        <end position="45"/>
    </location>
</feature>
<feature type="transmembrane region" description="Helical" evidence="7">
    <location>
        <begin position="90"/>
        <end position="113"/>
    </location>
</feature>
<comment type="similarity">
    <text evidence="5">Belongs to the SAT4 family.</text>
</comment>
<feature type="compositionally biased region" description="Polar residues" evidence="6">
    <location>
        <begin position="328"/>
        <end position="339"/>
    </location>
</feature>
<feature type="region of interest" description="Disordered" evidence="6">
    <location>
        <begin position="309"/>
        <end position="339"/>
    </location>
</feature>
<feature type="transmembrane region" description="Helical" evidence="7">
    <location>
        <begin position="125"/>
        <end position="146"/>
    </location>
</feature>
<protein>
    <recommendedName>
        <fullName evidence="8">Rhodopsin domain-containing protein</fullName>
    </recommendedName>
</protein>
<dbReference type="Pfam" id="PF20684">
    <property type="entry name" value="Fung_rhodopsin"/>
    <property type="match status" value="1"/>
</dbReference>
<dbReference type="PANTHER" id="PTHR33048:SF47">
    <property type="entry name" value="INTEGRAL MEMBRANE PROTEIN-RELATED"/>
    <property type="match status" value="1"/>
</dbReference>
<keyword evidence="3 7" id="KW-1133">Transmembrane helix</keyword>
<evidence type="ECO:0000256" key="7">
    <source>
        <dbReference type="SAM" id="Phobius"/>
    </source>
</evidence>
<keyword evidence="2 7" id="KW-0812">Transmembrane</keyword>
<dbReference type="Proteomes" id="UP000054007">
    <property type="component" value="Unassembled WGS sequence"/>
</dbReference>
<dbReference type="EMBL" id="KN880554">
    <property type="protein sequence ID" value="KIY66436.1"/>
    <property type="molecule type" value="Genomic_DNA"/>
</dbReference>
<evidence type="ECO:0000256" key="2">
    <source>
        <dbReference type="ARBA" id="ARBA00022692"/>
    </source>
</evidence>
<evidence type="ECO:0000313" key="10">
    <source>
        <dbReference type="Proteomes" id="UP000054007"/>
    </source>
</evidence>
<dbReference type="AlphaFoldDB" id="A0A0D7BA96"/>